<organism evidence="1 2">
    <name type="scientific">Photobacterium kishitanii</name>
    <dbReference type="NCBI Taxonomy" id="318456"/>
    <lineage>
        <taxon>Bacteria</taxon>
        <taxon>Pseudomonadati</taxon>
        <taxon>Pseudomonadota</taxon>
        <taxon>Gammaproteobacteria</taxon>
        <taxon>Vibrionales</taxon>
        <taxon>Vibrionaceae</taxon>
        <taxon>Photobacterium</taxon>
    </lineage>
</organism>
<protein>
    <submittedName>
        <fullName evidence="1">Uncharacterized protein</fullName>
    </submittedName>
</protein>
<proteinExistence type="predicted"/>
<name>A0A2T3KMB3_9GAMM</name>
<dbReference type="Proteomes" id="UP000241426">
    <property type="component" value="Unassembled WGS sequence"/>
</dbReference>
<dbReference type="RefSeq" id="WP_107288667.1">
    <property type="nucleotide sequence ID" value="NZ_PYNF01000002.1"/>
</dbReference>
<sequence length="135" mass="15214">MRTSKNEQLRKRLSVFLSPYASFNLSAKKKYEIGNAGSAKSFGSHSSAQWAALCLDEYTYINDFIRDGRGGWRVVVLAKNEKTVEDAKRLGLYILSDDDCGELASSYERSTDCGFSEYVKIMPDSVKAFLDFYGF</sequence>
<evidence type="ECO:0000313" key="1">
    <source>
        <dbReference type="EMBL" id="PSV00940.1"/>
    </source>
</evidence>
<accession>A0A2T3KMB3</accession>
<reference evidence="1 2" key="1">
    <citation type="submission" date="2018-01" db="EMBL/GenBank/DDBJ databases">
        <title>Whole genome sequencing of Histamine producing bacteria.</title>
        <authorList>
            <person name="Butler K."/>
        </authorList>
    </citation>
    <scope>NUCLEOTIDE SEQUENCE [LARGE SCALE GENOMIC DNA]</scope>
    <source>
        <strain evidence="1 2">FS-7.2</strain>
    </source>
</reference>
<dbReference type="AlphaFoldDB" id="A0A2T3KMB3"/>
<dbReference type="EMBL" id="PYNF01000002">
    <property type="protein sequence ID" value="PSV00940.1"/>
    <property type="molecule type" value="Genomic_DNA"/>
</dbReference>
<comment type="caution">
    <text evidence="1">The sequence shown here is derived from an EMBL/GenBank/DDBJ whole genome shotgun (WGS) entry which is preliminary data.</text>
</comment>
<gene>
    <name evidence="1" type="ORF">C9J27_02640</name>
</gene>
<evidence type="ECO:0000313" key="2">
    <source>
        <dbReference type="Proteomes" id="UP000241426"/>
    </source>
</evidence>